<name>A0A561E1B0_9MICO</name>
<comment type="caution">
    <text evidence="1">The sequence shown here is derived from an EMBL/GenBank/DDBJ whole genome shotgun (WGS) entry which is preliminary data.</text>
</comment>
<dbReference type="Gene3D" id="3.40.50.720">
    <property type="entry name" value="NAD(P)-binding Rossmann-like Domain"/>
    <property type="match status" value="1"/>
</dbReference>
<protein>
    <submittedName>
        <fullName evidence="1">Bacteriocin biosynthesis cyclodehydratase domain-containing protein</fullName>
    </submittedName>
</protein>
<dbReference type="RefSeq" id="WP_145230018.1">
    <property type="nucleotide sequence ID" value="NZ_VIVQ01000003.1"/>
</dbReference>
<organism evidence="1 2">
    <name type="scientific">Rudaeicoccus suwonensis</name>
    <dbReference type="NCBI Taxonomy" id="657409"/>
    <lineage>
        <taxon>Bacteria</taxon>
        <taxon>Bacillati</taxon>
        <taxon>Actinomycetota</taxon>
        <taxon>Actinomycetes</taxon>
        <taxon>Micrococcales</taxon>
        <taxon>Dermacoccaceae</taxon>
        <taxon>Rudaeicoccus</taxon>
    </lineage>
</organism>
<gene>
    <name evidence="1" type="ORF">BKA23_3096</name>
</gene>
<dbReference type="EMBL" id="VIVQ01000003">
    <property type="protein sequence ID" value="TWE09394.1"/>
    <property type="molecule type" value="Genomic_DNA"/>
</dbReference>
<keyword evidence="2" id="KW-1185">Reference proteome</keyword>
<sequence>MSAQSVAVDEHRFPTQILPISARRRGPGEVLLERQGTPGLVVTGLSDAEVGAVVSLGPGVSGIDRLTARRHEPSRRWTDVLTVVNDAAGRLTPPAQSPGWFVVAGNGTVADQISAVLNRIGRQTTSDPVGVAAIEHDPPVVQLRPDLVVLPAAEALPPLAARRWHRHGISQLPVIVSGEGLTIGPLLRPGSGPCAQCLDLHRGDHDPGWAQWLAGRGTLERWQEPAHADPEVAAVAAGLVGLVARGVLRGRPLPLGVSLSVAAPQPRVLHHLWSRHPACCG</sequence>
<evidence type="ECO:0000313" key="1">
    <source>
        <dbReference type="EMBL" id="TWE09394.1"/>
    </source>
</evidence>
<evidence type="ECO:0000313" key="2">
    <source>
        <dbReference type="Proteomes" id="UP000318297"/>
    </source>
</evidence>
<dbReference type="OrthoDB" id="4426339at2"/>
<dbReference type="Proteomes" id="UP000318297">
    <property type="component" value="Unassembled WGS sequence"/>
</dbReference>
<dbReference type="AlphaFoldDB" id="A0A561E1B0"/>
<proteinExistence type="predicted"/>
<accession>A0A561E1B0</accession>
<reference evidence="1 2" key="1">
    <citation type="submission" date="2019-06" db="EMBL/GenBank/DDBJ databases">
        <title>Sequencing the genomes of 1000 actinobacteria strains.</title>
        <authorList>
            <person name="Klenk H.-P."/>
        </authorList>
    </citation>
    <scope>NUCLEOTIDE SEQUENCE [LARGE SCALE GENOMIC DNA]</scope>
    <source>
        <strain evidence="1 2">DSM 19560</strain>
    </source>
</reference>